<feature type="transmembrane region" description="Helical" evidence="8">
    <location>
        <begin position="182"/>
        <end position="201"/>
    </location>
</feature>
<dbReference type="InterPro" id="IPR003660">
    <property type="entry name" value="HAMP_dom"/>
</dbReference>
<dbReference type="PANTHER" id="PTHR32089:SF112">
    <property type="entry name" value="LYSOZYME-LIKE PROTEIN-RELATED"/>
    <property type="match status" value="1"/>
</dbReference>
<dbReference type="EMBL" id="JAAOIW010000004">
    <property type="protein sequence ID" value="NHN30468.1"/>
    <property type="molecule type" value="Genomic_DNA"/>
</dbReference>
<evidence type="ECO:0000256" key="5">
    <source>
        <dbReference type="ARBA" id="ARBA00029447"/>
    </source>
</evidence>
<sequence>MNIKKKLAFSFAAVLLLTLIVGVISWIELTTTNKTYETLINDRVQKILQVKDLKYFAANEAKNVRAYLLTGNQKHYESYENDHKQFASIIQQLQPTVLTEQGKELVGKLNQLEQQYTIVVANIAEYKKRNDVAAYTRLVEEECVPLALALADKAEELENYQNSALAMTQIETSNQVESIKSIIVISVILALLLGTVLAYLITQMISRPVIQVANSAKRIAAGDLTVADLDIKQKDEIGEMARAFNDMKNHLRLLLQKINHNALEVAFVSRELSEGSEQSVMASNQIAEAVQQISGSADLQVVKMAENKQAMEESALSLQRIAQSAAITAESSEQAMQQAEQGSRLLGETVGQMRQIHVTIEESASVIYDLGEQSKQIDKITQFIKEIAQQTNLLSLNASIEAARAGEQGRGFAVVASEVKKLAEQTGEASEQIASGIKKMVDTISEAVGVMKKGSVEMQTGTDYMNRTGEAFETVYSAIRNVAGQVQKVSVATEELSVVTDQLVVSEQQLVGMSNGISDHSQSVAAVCEEQLASMEEISASAEALNHMAEELKSEIRRFKFEEVQEVALNEAMPPYGKPQQLGTAFIR</sequence>
<keyword evidence="8" id="KW-1133">Transmembrane helix</keyword>
<dbReference type="SMART" id="SM00283">
    <property type="entry name" value="MA"/>
    <property type="match status" value="1"/>
</dbReference>
<evidence type="ECO:0000313" key="11">
    <source>
        <dbReference type="EMBL" id="NHN30468.1"/>
    </source>
</evidence>
<dbReference type="InterPro" id="IPR004090">
    <property type="entry name" value="Chemotax_Me-accpt_rcpt"/>
</dbReference>
<keyword evidence="8" id="KW-0812">Transmembrane</keyword>
<name>A0ABX0J495_9BACL</name>
<dbReference type="PROSITE" id="PS50885">
    <property type="entry name" value="HAMP"/>
    <property type="match status" value="1"/>
</dbReference>
<dbReference type="Gene3D" id="6.10.340.10">
    <property type="match status" value="1"/>
</dbReference>
<keyword evidence="7" id="KW-0175">Coiled coil</keyword>
<dbReference type="PRINTS" id="PR00260">
    <property type="entry name" value="CHEMTRNSDUCR"/>
</dbReference>
<proteinExistence type="inferred from homology"/>
<dbReference type="SUPFAM" id="SSF58104">
    <property type="entry name" value="Methyl-accepting chemotaxis protein (MCP) signaling domain"/>
    <property type="match status" value="1"/>
</dbReference>
<dbReference type="Pfam" id="PF12729">
    <property type="entry name" value="4HB_MCP_1"/>
    <property type="match status" value="1"/>
</dbReference>
<evidence type="ECO:0000256" key="6">
    <source>
        <dbReference type="PROSITE-ProRule" id="PRU00284"/>
    </source>
</evidence>
<dbReference type="Gene3D" id="1.10.287.950">
    <property type="entry name" value="Methyl-accepting chemotaxis protein"/>
    <property type="match status" value="1"/>
</dbReference>
<keyword evidence="12" id="KW-1185">Reference proteome</keyword>
<evidence type="ECO:0000256" key="7">
    <source>
        <dbReference type="SAM" id="Coils"/>
    </source>
</evidence>
<evidence type="ECO:0000256" key="3">
    <source>
        <dbReference type="ARBA" id="ARBA00023136"/>
    </source>
</evidence>
<comment type="similarity">
    <text evidence="5">Belongs to the methyl-accepting chemotaxis (MCP) protein family.</text>
</comment>
<reference evidence="11" key="1">
    <citation type="submission" date="2020-03" db="EMBL/GenBank/DDBJ databases">
        <title>Draft sequencing of Paenibacilllus sp. S3N08.</title>
        <authorList>
            <person name="Kim D.-U."/>
        </authorList>
    </citation>
    <scope>NUCLEOTIDE SEQUENCE</scope>
    <source>
        <strain evidence="11">S3N08</strain>
    </source>
</reference>
<feature type="domain" description="Methyl-accepting transducer" evidence="9">
    <location>
        <begin position="275"/>
        <end position="511"/>
    </location>
</feature>
<comment type="subcellular location">
    <subcellularLocation>
        <location evidence="1">Cell membrane</location>
    </subcellularLocation>
</comment>
<dbReference type="CDD" id="cd11386">
    <property type="entry name" value="MCP_signal"/>
    <property type="match status" value="1"/>
</dbReference>
<keyword evidence="2" id="KW-1003">Cell membrane</keyword>
<keyword evidence="3 8" id="KW-0472">Membrane</keyword>
<comment type="caution">
    <text evidence="11">The sequence shown here is derived from an EMBL/GenBank/DDBJ whole genome shotgun (WGS) entry which is preliminary data.</text>
</comment>
<dbReference type="Pfam" id="PF00015">
    <property type="entry name" value="MCPsignal"/>
    <property type="match status" value="1"/>
</dbReference>
<gene>
    <name evidence="11" type="ORF">G9U52_11550</name>
</gene>
<dbReference type="PANTHER" id="PTHR32089">
    <property type="entry name" value="METHYL-ACCEPTING CHEMOTAXIS PROTEIN MCPB"/>
    <property type="match status" value="1"/>
</dbReference>
<dbReference type="SMART" id="SM00304">
    <property type="entry name" value="HAMP"/>
    <property type="match status" value="1"/>
</dbReference>
<accession>A0ABX0J495</accession>
<evidence type="ECO:0000313" key="12">
    <source>
        <dbReference type="Proteomes" id="UP001165962"/>
    </source>
</evidence>
<evidence type="ECO:0000256" key="1">
    <source>
        <dbReference type="ARBA" id="ARBA00004236"/>
    </source>
</evidence>
<protein>
    <submittedName>
        <fullName evidence="11">Methyl-accepting chemotaxis protein</fullName>
    </submittedName>
</protein>
<organism evidence="11 12">
    <name type="scientific">Paenibacillus agricola</name>
    <dbReference type="NCBI Taxonomy" id="2716264"/>
    <lineage>
        <taxon>Bacteria</taxon>
        <taxon>Bacillati</taxon>
        <taxon>Bacillota</taxon>
        <taxon>Bacilli</taxon>
        <taxon>Bacillales</taxon>
        <taxon>Paenibacillaceae</taxon>
        <taxon>Paenibacillus</taxon>
    </lineage>
</organism>
<dbReference type="PROSITE" id="PS50111">
    <property type="entry name" value="CHEMOTAXIS_TRANSDUC_2"/>
    <property type="match status" value="1"/>
</dbReference>
<feature type="coiled-coil region" evidence="7">
    <location>
        <begin position="535"/>
        <end position="562"/>
    </location>
</feature>
<evidence type="ECO:0000259" key="9">
    <source>
        <dbReference type="PROSITE" id="PS50111"/>
    </source>
</evidence>
<dbReference type="RefSeq" id="WP_166149614.1">
    <property type="nucleotide sequence ID" value="NZ_JAAOIW010000004.1"/>
</dbReference>
<evidence type="ECO:0000259" key="10">
    <source>
        <dbReference type="PROSITE" id="PS50885"/>
    </source>
</evidence>
<evidence type="ECO:0000256" key="4">
    <source>
        <dbReference type="ARBA" id="ARBA00023224"/>
    </source>
</evidence>
<keyword evidence="4 6" id="KW-0807">Transducer</keyword>
<dbReference type="Pfam" id="PF00672">
    <property type="entry name" value="HAMP"/>
    <property type="match status" value="1"/>
</dbReference>
<evidence type="ECO:0000256" key="8">
    <source>
        <dbReference type="SAM" id="Phobius"/>
    </source>
</evidence>
<dbReference type="Proteomes" id="UP001165962">
    <property type="component" value="Unassembled WGS sequence"/>
</dbReference>
<dbReference type="CDD" id="cd06225">
    <property type="entry name" value="HAMP"/>
    <property type="match status" value="1"/>
</dbReference>
<dbReference type="InterPro" id="IPR024478">
    <property type="entry name" value="HlyB_4HB_MCP"/>
</dbReference>
<dbReference type="InterPro" id="IPR004089">
    <property type="entry name" value="MCPsignal_dom"/>
</dbReference>
<evidence type="ECO:0000256" key="2">
    <source>
        <dbReference type="ARBA" id="ARBA00022475"/>
    </source>
</evidence>
<feature type="domain" description="HAMP" evidence="10">
    <location>
        <begin position="203"/>
        <end position="256"/>
    </location>
</feature>